<feature type="transmembrane region" description="Helical" evidence="1">
    <location>
        <begin position="218"/>
        <end position="243"/>
    </location>
</feature>
<reference evidence="3" key="1">
    <citation type="submission" date="2018-05" db="EMBL/GenBank/DDBJ databases">
        <authorList>
            <person name="Feng T."/>
        </authorList>
    </citation>
    <scope>NUCLEOTIDE SEQUENCE [LARGE SCALE GENOMIC DNA]</scope>
    <source>
        <strain evidence="3">S27</strain>
    </source>
</reference>
<feature type="transmembrane region" description="Helical" evidence="1">
    <location>
        <begin position="292"/>
        <end position="316"/>
    </location>
</feature>
<dbReference type="Proteomes" id="UP000254875">
    <property type="component" value="Unassembled WGS sequence"/>
</dbReference>
<dbReference type="AlphaFoldDB" id="A0A370MY11"/>
<keyword evidence="1" id="KW-0472">Membrane</keyword>
<feature type="transmembrane region" description="Helical" evidence="1">
    <location>
        <begin position="190"/>
        <end position="206"/>
    </location>
</feature>
<feature type="transmembrane region" description="Helical" evidence="1">
    <location>
        <begin position="255"/>
        <end position="280"/>
    </location>
</feature>
<feature type="transmembrane region" description="Helical" evidence="1">
    <location>
        <begin position="84"/>
        <end position="102"/>
    </location>
</feature>
<feature type="transmembrane region" description="Helical" evidence="1">
    <location>
        <begin position="166"/>
        <end position="184"/>
    </location>
</feature>
<proteinExistence type="predicted"/>
<feature type="transmembrane region" description="Helical" evidence="1">
    <location>
        <begin position="107"/>
        <end position="129"/>
    </location>
</feature>
<keyword evidence="3" id="KW-1185">Reference proteome</keyword>
<name>A0A370MY11_9BURK</name>
<dbReference type="OrthoDB" id="9811974at2"/>
<keyword evidence="1" id="KW-0812">Transmembrane</keyword>
<evidence type="ECO:0000313" key="3">
    <source>
        <dbReference type="Proteomes" id="UP000254875"/>
    </source>
</evidence>
<feature type="transmembrane region" description="Helical" evidence="1">
    <location>
        <begin position="322"/>
        <end position="343"/>
    </location>
</feature>
<accession>A0A370MY11</accession>
<feature type="transmembrane region" description="Helical" evidence="1">
    <location>
        <begin position="32"/>
        <end position="48"/>
    </location>
</feature>
<comment type="caution">
    <text evidence="2">The sequence shown here is derived from an EMBL/GenBank/DDBJ whole genome shotgun (WGS) entry which is preliminary data.</text>
</comment>
<evidence type="ECO:0000313" key="2">
    <source>
        <dbReference type="EMBL" id="RDJ98261.1"/>
    </source>
</evidence>
<protein>
    <recommendedName>
        <fullName evidence="4">NnrS family protein</fullName>
    </recommendedName>
</protein>
<feature type="transmembrane region" description="Helical" evidence="1">
    <location>
        <begin position="135"/>
        <end position="154"/>
    </location>
</feature>
<evidence type="ECO:0008006" key="4">
    <source>
        <dbReference type="Google" id="ProtNLM"/>
    </source>
</evidence>
<dbReference type="EMBL" id="QHKS01000037">
    <property type="protein sequence ID" value="RDJ98261.1"/>
    <property type="molecule type" value="Genomic_DNA"/>
</dbReference>
<sequence>MAAVPLLGCAVLTGLARLGVMVPTFALTRADWHGVLMIPVFFGIVISLERAVAMQRVAPYLAPTGTVVAGAALLVGAPAPVVQALLVIAAGILLAVSIKLAWHQPTLFLVVLAGAAVCWAVGNGVWLIVGDISAAVPWWLSFLMLTIAGERLELTRLLPESRWGPRQFVIIVVVILVSATGALWWPDGSLRVFAGGLLALAVWLARHDVARHTVRQTGLVRFIAVCLLSGYGWLAIGALLGLSGAFAPGHAWRDAALHAITLGFVLSMLLGHAPLILPAVLRVRLAYHPSFYVPLAVLHAALLVRVAGGLSGAFWLRQAGGLASAAALVLFALTLLTGAYRTWRRTASGGMSSQ</sequence>
<organism evidence="2 3">
    <name type="scientific">Paraburkholderia lacunae</name>
    <dbReference type="NCBI Taxonomy" id="2211104"/>
    <lineage>
        <taxon>Bacteria</taxon>
        <taxon>Pseudomonadati</taxon>
        <taxon>Pseudomonadota</taxon>
        <taxon>Betaproteobacteria</taxon>
        <taxon>Burkholderiales</taxon>
        <taxon>Burkholderiaceae</taxon>
        <taxon>Paraburkholderia</taxon>
    </lineage>
</organism>
<gene>
    <name evidence="2" type="ORF">DLM46_34325</name>
</gene>
<evidence type="ECO:0000256" key="1">
    <source>
        <dbReference type="SAM" id="Phobius"/>
    </source>
</evidence>
<keyword evidence="1" id="KW-1133">Transmembrane helix</keyword>